<dbReference type="AlphaFoldDB" id="A0AAG5D1A2"/>
<proteinExistence type="predicted"/>
<feature type="region of interest" description="Disordered" evidence="1">
    <location>
        <begin position="136"/>
        <end position="163"/>
    </location>
</feature>
<evidence type="ECO:0000313" key="3">
    <source>
        <dbReference type="Proteomes" id="UP000075880"/>
    </source>
</evidence>
<dbReference type="EnsemblMetazoa" id="ENSAATROPT005337">
    <property type="protein sequence ID" value="ENSAATROPP004946"/>
    <property type="gene ID" value="ENSAATROPG004291"/>
</dbReference>
<protein>
    <submittedName>
        <fullName evidence="2">Uncharacterized protein</fullName>
    </submittedName>
</protein>
<dbReference type="Proteomes" id="UP000075880">
    <property type="component" value="Unassembled WGS sequence"/>
</dbReference>
<name>A0AAG5D1A2_ANOAO</name>
<reference evidence="2" key="1">
    <citation type="submission" date="2024-04" db="UniProtKB">
        <authorList>
            <consortium name="EnsemblMetazoa"/>
        </authorList>
    </citation>
    <scope>IDENTIFICATION</scope>
    <source>
        <strain evidence="2">EBRO</strain>
    </source>
</reference>
<evidence type="ECO:0000256" key="1">
    <source>
        <dbReference type="SAM" id="MobiDB-lite"/>
    </source>
</evidence>
<sequence length="163" mass="18334">MGNWFSKLLSIKLPGQSVLPAPQRRPTQRRRTRRRRTRHRWTRRRSTRPRSTRCPIKKGTAQRPPINEPQAAPLHRVILNDAAFRGDAAARSMLASRVFVVDPGASTSRGLPSEQTMKVSELKEAAHEKKVTACFKLDPGASTSRGLPTEPPMEQLEEAAHDK</sequence>
<feature type="compositionally biased region" description="Basic residues" evidence="1">
    <location>
        <begin position="26"/>
        <end position="51"/>
    </location>
</feature>
<feature type="region of interest" description="Disordered" evidence="1">
    <location>
        <begin position="16"/>
        <end position="72"/>
    </location>
</feature>
<evidence type="ECO:0000313" key="2">
    <source>
        <dbReference type="EnsemblMetazoa" id="ENSAATROPP004946"/>
    </source>
</evidence>
<keyword evidence="3" id="KW-1185">Reference proteome</keyword>
<organism evidence="2 3">
    <name type="scientific">Anopheles atroparvus</name>
    <name type="common">European mosquito</name>
    <dbReference type="NCBI Taxonomy" id="41427"/>
    <lineage>
        <taxon>Eukaryota</taxon>
        <taxon>Metazoa</taxon>
        <taxon>Ecdysozoa</taxon>
        <taxon>Arthropoda</taxon>
        <taxon>Hexapoda</taxon>
        <taxon>Insecta</taxon>
        <taxon>Pterygota</taxon>
        <taxon>Neoptera</taxon>
        <taxon>Endopterygota</taxon>
        <taxon>Diptera</taxon>
        <taxon>Nematocera</taxon>
        <taxon>Culicoidea</taxon>
        <taxon>Culicidae</taxon>
        <taxon>Anophelinae</taxon>
        <taxon>Anopheles</taxon>
    </lineage>
</organism>
<accession>A0AAG5D1A2</accession>